<gene>
    <name evidence="1" type="ORF">DF223_13470</name>
</gene>
<accession>A0A2U1TAV8</accession>
<keyword evidence="2" id="KW-1185">Reference proteome</keyword>
<evidence type="ECO:0000313" key="2">
    <source>
        <dbReference type="Proteomes" id="UP000244962"/>
    </source>
</evidence>
<dbReference type="AlphaFoldDB" id="A0A2U1TAV8"/>
<reference evidence="2" key="1">
    <citation type="submission" date="2018-04" db="EMBL/GenBank/DDBJ databases">
        <authorList>
            <person name="Liu S."/>
            <person name="Wang Z."/>
            <person name="Li J."/>
        </authorList>
    </citation>
    <scope>NUCLEOTIDE SEQUENCE [LARGE SCALE GENOMIC DNA]</scope>
    <source>
        <strain evidence="2">622</strain>
    </source>
</reference>
<sequence length="147" mass="15689">MCDAQQVPKTRRPSLAEIAAELRAAPKRETAPDPVTPGRFDRGGHLIDLQGNVLRREGKLTAQEAVALMRSGAAVAYEGCGCGGGCDPAWLDEAELAALATAGNPRTDTRSSQPAWIDLWTGGFNDTVSLVLLNGEATWGRVIPRRH</sequence>
<dbReference type="EMBL" id="QEFB01000017">
    <property type="protein sequence ID" value="PWC06038.1"/>
    <property type="molecule type" value="Genomic_DNA"/>
</dbReference>
<dbReference type="Proteomes" id="UP000244962">
    <property type="component" value="Unassembled WGS sequence"/>
</dbReference>
<comment type="caution">
    <text evidence="1">The sequence shown here is derived from an EMBL/GenBank/DDBJ whole genome shotgun (WGS) entry which is preliminary data.</text>
</comment>
<organism evidence="1 2">
    <name type="scientific">Mycetocola zhujimingii</name>
    <dbReference type="NCBI Taxonomy" id="2079792"/>
    <lineage>
        <taxon>Bacteria</taxon>
        <taxon>Bacillati</taxon>
        <taxon>Actinomycetota</taxon>
        <taxon>Actinomycetes</taxon>
        <taxon>Micrococcales</taxon>
        <taxon>Microbacteriaceae</taxon>
        <taxon>Mycetocola</taxon>
    </lineage>
</organism>
<name>A0A2U1TAV8_9MICO</name>
<evidence type="ECO:0000313" key="1">
    <source>
        <dbReference type="EMBL" id="PWC06038.1"/>
    </source>
</evidence>
<protein>
    <submittedName>
        <fullName evidence="1">Uncharacterized protein</fullName>
    </submittedName>
</protein>
<proteinExistence type="predicted"/>